<accession>A0ABU1YRH8</accession>
<dbReference type="RefSeq" id="WP_310268709.1">
    <property type="nucleotide sequence ID" value="NZ_JAVDXU010000003.1"/>
</dbReference>
<sequence>MSMYEQLPFQPANPGEIDRLVADFPLATLVSADEGRMLATPLPLILQRDAASGEAQLIGHLSRHNPQFAMLQRQPRALASFTGAQGYIASSWMNNRRYAPTWNYEFVQFELDVTIEDSPEQLLRALDLLSAHVEAPFPKPWQPSEMGPRLEQLARYIVPFSARILETRAQFKLGQGDPADARADAYAGLSRYGNHQLAAAMRRHEELLREA</sequence>
<name>A0ABU1YRH8_ROSSA</name>
<dbReference type="InterPro" id="IPR012349">
    <property type="entry name" value="Split_barrel_FMN-bd"/>
</dbReference>
<evidence type="ECO:0000313" key="1">
    <source>
        <dbReference type="EMBL" id="MDR7271454.1"/>
    </source>
</evidence>
<dbReference type="PANTHER" id="PTHR35802:SF1">
    <property type="entry name" value="PROTEASE SYNTHASE AND SPORULATION PROTEIN PAI 2"/>
    <property type="match status" value="1"/>
</dbReference>
<dbReference type="PIRSF" id="PIRSF010372">
    <property type="entry name" value="PaiB"/>
    <property type="match status" value="1"/>
</dbReference>
<evidence type="ECO:0000313" key="2">
    <source>
        <dbReference type="Proteomes" id="UP001180453"/>
    </source>
</evidence>
<proteinExistence type="predicted"/>
<gene>
    <name evidence="1" type="ORF">J2X20_004122</name>
</gene>
<organism evidence="1 2">
    <name type="scientific">Roseateles saccharophilus</name>
    <name type="common">Pseudomonas saccharophila</name>
    <dbReference type="NCBI Taxonomy" id="304"/>
    <lineage>
        <taxon>Bacteria</taxon>
        <taxon>Pseudomonadati</taxon>
        <taxon>Pseudomonadota</taxon>
        <taxon>Betaproteobacteria</taxon>
        <taxon>Burkholderiales</taxon>
        <taxon>Sphaerotilaceae</taxon>
        <taxon>Roseateles</taxon>
    </lineage>
</organism>
<dbReference type="PANTHER" id="PTHR35802">
    <property type="entry name" value="PROTEASE SYNTHASE AND SPORULATION PROTEIN PAI 2"/>
    <property type="match status" value="1"/>
</dbReference>
<dbReference type="Proteomes" id="UP001180453">
    <property type="component" value="Unassembled WGS sequence"/>
</dbReference>
<protein>
    <submittedName>
        <fullName evidence="1">Transcriptional regulator</fullName>
    </submittedName>
</protein>
<dbReference type="Pfam" id="PF04299">
    <property type="entry name" value="FMN_bind_2"/>
    <property type="match status" value="1"/>
</dbReference>
<dbReference type="SUPFAM" id="SSF50475">
    <property type="entry name" value="FMN-binding split barrel"/>
    <property type="match status" value="1"/>
</dbReference>
<reference evidence="1 2" key="1">
    <citation type="submission" date="2023-07" db="EMBL/GenBank/DDBJ databases">
        <title>Sorghum-associated microbial communities from plants grown in Nebraska, USA.</title>
        <authorList>
            <person name="Schachtman D."/>
        </authorList>
    </citation>
    <scope>NUCLEOTIDE SEQUENCE [LARGE SCALE GENOMIC DNA]</scope>
    <source>
        <strain evidence="1 2">BE314</strain>
    </source>
</reference>
<dbReference type="EMBL" id="JAVDXU010000003">
    <property type="protein sequence ID" value="MDR7271454.1"/>
    <property type="molecule type" value="Genomic_DNA"/>
</dbReference>
<keyword evidence="2" id="KW-1185">Reference proteome</keyword>
<comment type="caution">
    <text evidence="1">The sequence shown here is derived from an EMBL/GenBank/DDBJ whole genome shotgun (WGS) entry which is preliminary data.</text>
</comment>
<dbReference type="Gene3D" id="2.30.110.10">
    <property type="entry name" value="Electron Transport, Fmn-binding Protein, Chain A"/>
    <property type="match status" value="1"/>
</dbReference>
<dbReference type="InterPro" id="IPR007396">
    <property type="entry name" value="TR_PAI2-type"/>
</dbReference>